<feature type="compositionally biased region" description="Acidic residues" evidence="1">
    <location>
        <begin position="121"/>
        <end position="135"/>
    </location>
</feature>
<evidence type="ECO:0000313" key="3">
    <source>
        <dbReference type="Proteomes" id="UP000694240"/>
    </source>
</evidence>
<proteinExistence type="predicted"/>
<feature type="region of interest" description="Disordered" evidence="1">
    <location>
        <begin position="1"/>
        <end position="28"/>
    </location>
</feature>
<feature type="region of interest" description="Disordered" evidence="1">
    <location>
        <begin position="116"/>
        <end position="135"/>
    </location>
</feature>
<evidence type="ECO:0000313" key="2">
    <source>
        <dbReference type="EMBL" id="KAG7534846.1"/>
    </source>
</evidence>
<name>A0A8T1XJW8_9BRAS</name>
<reference evidence="2 3" key="1">
    <citation type="submission" date="2020-12" db="EMBL/GenBank/DDBJ databases">
        <title>Concerted genomic and epigenomic changes stabilize Arabidopsis allopolyploids.</title>
        <authorList>
            <person name="Chen Z."/>
        </authorList>
    </citation>
    <scope>NUCLEOTIDE SEQUENCE [LARGE SCALE GENOMIC DNA]</scope>
    <source>
        <strain evidence="2">Allo738</strain>
        <tissue evidence="2">Leaf</tissue>
    </source>
</reference>
<gene>
    <name evidence="2" type="ORF">ISN45_Aa08g023560</name>
</gene>
<accession>A0A8T1XJW8</accession>
<dbReference type="AlphaFoldDB" id="A0A8T1XJW8"/>
<sequence length="135" mass="15717">MDDDDHHAQASTSTCHHRRESLYSEQKPVNEVCSVSEKEKNIEQCVEGSMIHQVDSFSLMEKNEKVEGLEGQKHVMGSFSIKEWLEHIRMNTKDQQPPVLVSARMNVPHVRLRDKSLPIELDNENNEEDEEEYKQ</sequence>
<comment type="caution">
    <text evidence="2">The sequence shown here is derived from an EMBL/GenBank/DDBJ whole genome shotgun (WGS) entry which is preliminary data.</text>
</comment>
<keyword evidence="3" id="KW-1185">Reference proteome</keyword>
<organism evidence="2 3">
    <name type="scientific">Arabidopsis thaliana x Arabidopsis arenosa</name>
    <dbReference type="NCBI Taxonomy" id="1240361"/>
    <lineage>
        <taxon>Eukaryota</taxon>
        <taxon>Viridiplantae</taxon>
        <taxon>Streptophyta</taxon>
        <taxon>Embryophyta</taxon>
        <taxon>Tracheophyta</taxon>
        <taxon>Spermatophyta</taxon>
        <taxon>Magnoliopsida</taxon>
        <taxon>eudicotyledons</taxon>
        <taxon>Gunneridae</taxon>
        <taxon>Pentapetalae</taxon>
        <taxon>rosids</taxon>
        <taxon>malvids</taxon>
        <taxon>Brassicales</taxon>
        <taxon>Brassicaceae</taxon>
        <taxon>Camelineae</taxon>
        <taxon>Arabidopsis</taxon>
    </lineage>
</organism>
<dbReference type="EMBL" id="JAEFBK010000013">
    <property type="protein sequence ID" value="KAG7534846.1"/>
    <property type="molecule type" value="Genomic_DNA"/>
</dbReference>
<dbReference type="Proteomes" id="UP000694240">
    <property type="component" value="Chromosome 13"/>
</dbReference>
<protein>
    <submittedName>
        <fullName evidence="2">Uncharacterized protein</fullName>
    </submittedName>
</protein>
<evidence type="ECO:0000256" key="1">
    <source>
        <dbReference type="SAM" id="MobiDB-lite"/>
    </source>
</evidence>